<dbReference type="EMBL" id="BPTT01000001">
    <property type="protein sequence ID" value="GJG32551.1"/>
    <property type="molecule type" value="Genomic_DNA"/>
</dbReference>
<dbReference type="RefSeq" id="WP_041385490.1">
    <property type="nucleotide sequence ID" value="NZ_BPTT01000001.1"/>
</dbReference>
<comment type="caution">
    <text evidence="1">The sequence shown here is derived from an EMBL/GenBank/DDBJ whole genome shotgun (WGS) entry which is preliminary data.</text>
</comment>
<dbReference type="Proteomes" id="UP000887097">
    <property type="component" value="Unassembled WGS sequence"/>
</dbReference>
<evidence type="ECO:0000313" key="2">
    <source>
        <dbReference type="Proteomes" id="UP000887097"/>
    </source>
</evidence>
<organism evidence="1 2">
    <name type="scientific">Xylanibacter ruminicola</name>
    <name type="common">Prevotella ruminicola</name>
    <dbReference type="NCBI Taxonomy" id="839"/>
    <lineage>
        <taxon>Bacteria</taxon>
        <taxon>Pseudomonadati</taxon>
        <taxon>Bacteroidota</taxon>
        <taxon>Bacteroidia</taxon>
        <taxon>Bacteroidales</taxon>
        <taxon>Prevotellaceae</taxon>
        <taxon>Xylanibacter</taxon>
    </lineage>
</organism>
<sequence length="100" mass="11389">MEKFYWSKLILNKNEAATKSTLIKYILGIKDSSSITVEQLKCLTQEVIDGTDQNYDLKVFLESITDFEEAASWLSKNAYSLDMSRNLLGIIKHPKGKRGL</sequence>
<gene>
    <name evidence="1" type="ORF">PRMUPPPA20_06600</name>
</gene>
<reference evidence="1" key="1">
    <citation type="submission" date="2021-08" db="EMBL/GenBank/DDBJ databases">
        <title>Prevotella lacticifex sp. nov., isolated from rumen of cow.</title>
        <authorList>
            <person name="Shinkai T."/>
            <person name="Ikeyama N."/>
            <person name="Kumagai M."/>
            <person name="Ohmori H."/>
            <person name="Sakamoto M."/>
            <person name="Ohkuma M."/>
            <person name="Mitsumori M."/>
        </authorList>
    </citation>
    <scope>NUCLEOTIDE SEQUENCE</scope>
    <source>
        <strain evidence="1">JCM 8259</strain>
    </source>
</reference>
<dbReference type="AlphaFoldDB" id="A0AA37I5Z8"/>
<dbReference type="GeneID" id="31499693"/>
<proteinExistence type="predicted"/>
<protein>
    <submittedName>
        <fullName evidence="1">Uncharacterized protein</fullName>
    </submittedName>
</protein>
<evidence type="ECO:0000313" key="1">
    <source>
        <dbReference type="EMBL" id="GJG32551.1"/>
    </source>
</evidence>
<name>A0AA37I5Z8_XYLRU</name>
<accession>A0AA37I5Z8</accession>